<proteinExistence type="predicted"/>
<organism evidence="2 3">
    <name type="scientific">Chelonia mydas</name>
    <name type="common">Green sea-turtle</name>
    <name type="synonym">Chelonia agassizi</name>
    <dbReference type="NCBI Taxonomy" id="8469"/>
    <lineage>
        <taxon>Eukaryota</taxon>
        <taxon>Metazoa</taxon>
        <taxon>Chordata</taxon>
        <taxon>Craniata</taxon>
        <taxon>Vertebrata</taxon>
        <taxon>Euteleostomi</taxon>
        <taxon>Archelosauria</taxon>
        <taxon>Testudinata</taxon>
        <taxon>Testudines</taxon>
        <taxon>Cryptodira</taxon>
        <taxon>Durocryptodira</taxon>
        <taxon>Americhelydia</taxon>
        <taxon>Chelonioidea</taxon>
        <taxon>Cheloniidae</taxon>
        <taxon>Chelonia</taxon>
    </lineage>
</organism>
<accession>M7B2G9</accession>
<gene>
    <name evidence="2" type="ORF">UY3_10756</name>
</gene>
<name>M7B2G9_CHEMY</name>
<evidence type="ECO:0000313" key="2">
    <source>
        <dbReference type="EMBL" id="EMP32081.1"/>
    </source>
</evidence>
<dbReference type="EMBL" id="KB542241">
    <property type="protein sequence ID" value="EMP32081.1"/>
    <property type="molecule type" value="Genomic_DNA"/>
</dbReference>
<keyword evidence="3" id="KW-1185">Reference proteome</keyword>
<dbReference type="AlphaFoldDB" id="M7B2G9"/>
<feature type="region of interest" description="Disordered" evidence="1">
    <location>
        <begin position="1"/>
        <end position="33"/>
    </location>
</feature>
<protein>
    <submittedName>
        <fullName evidence="2">Uncharacterized protein</fullName>
    </submittedName>
</protein>
<evidence type="ECO:0000313" key="3">
    <source>
        <dbReference type="Proteomes" id="UP000031443"/>
    </source>
</evidence>
<sequence length="50" mass="5559">MPVESGLSQEVEILGEEWEGDPETEDGSEARDDCSQELFSTLEEPSQSQQ</sequence>
<feature type="compositionally biased region" description="Acidic residues" evidence="1">
    <location>
        <begin position="13"/>
        <end position="27"/>
    </location>
</feature>
<reference evidence="3" key="1">
    <citation type="journal article" date="2013" name="Nat. Genet.">
        <title>The draft genomes of soft-shell turtle and green sea turtle yield insights into the development and evolution of the turtle-specific body plan.</title>
        <authorList>
            <person name="Wang Z."/>
            <person name="Pascual-Anaya J."/>
            <person name="Zadissa A."/>
            <person name="Li W."/>
            <person name="Niimura Y."/>
            <person name="Huang Z."/>
            <person name="Li C."/>
            <person name="White S."/>
            <person name="Xiong Z."/>
            <person name="Fang D."/>
            <person name="Wang B."/>
            <person name="Ming Y."/>
            <person name="Chen Y."/>
            <person name="Zheng Y."/>
            <person name="Kuraku S."/>
            <person name="Pignatelli M."/>
            <person name="Herrero J."/>
            <person name="Beal K."/>
            <person name="Nozawa M."/>
            <person name="Li Q."/>
            <person name="Wang J."/>
            <person name="Zhang H."/>
            <person name="Yu L."/>
            <person name="Shigenobu S."/>
            <person name="Wang J."/>
            <person name="Liu J."/>
            <person name="Flicek P."/>
            <person name="Searle S."/>
            <person name="Wang J."/>
            <person name="Kuratani S."/>
            <person name="Yin Y."/>
            <person name="Aken B."/>
            <person name="Zhang G."/>
            <person name="Irie N."/>
        </authorList>
    </citation>
    <scope>NUCLEOTIDE SEQUENCE [LARGE SCALE GENOMIC DNA]</scope>
</reference>
<dbReference type="Proteomes" id="UP000031443">
    <property type="component" value="Unassembled WGS sequence"/>
</dbReference>
<evidence type="ECO:0000256" key="1">
    <source>
        <dbReference type="SAM" id="MobiDB-lite"/>
    </source>
</evidence>